<keyword evidence="1" id="KW-0813">Transport</keyword>
<dbReference type="InterPro" id="IPR014730">
    <property type="entry name" value="ETF_a/b_N"/>
</dbReference>
<dbReference type="SUPFAM" id="SSF52402">
    <property type="entry name" value="Adenine nucleotide alpha hydrolases-like"/>
    <property type="match status" value="1"/>
</dbReference>
<dbReference type="Pfam" id="PF01012">
    <property type="entry name" value="ETF"/>
    <property type="match status" value="1"/>
</dbReference>
<dbReference type="InterPro" id="IPR014729">
    <property type="entry name" value="Rossmann-like_a/b/a_fold"/>
</dbReference>
<keyword evidence="4" id="KW-1185">Reference proteome</keyword>
<organism evidence="3 4">
    <name type="scientific">Geoanaerobacter pelophilus</name>
    <dbReference type="NCBI Taxonomy" id="60036"/>
    <lineage>
        <taxon>Bacteria</taxon>
        <taxon>Pseudomonadati</taxon>
        <taxon>Thermodesulfobacteriota</taxon>
        <taxon>Desulfuromonadia</taxon>
        <taxon>Geobacterales</taxon>
        <taxon>Geobacteraceae</taxon>
        <taxon>Geoanaerobacter</taxon>
    </lineage>
</organism>
<protein>
    <submittedName>
        <fullName evidence="3">Protein fixA</fullName>
    </submittedName>
</protein>
<accession>A0ABQ0MF25</accession>
<proteinExistence type="predicted"/>
<dbReference type="EMBL" id="BDQG01000001">
    <property type="protein sequence ID" value="GAW65707.1"/>
    <property type="molecule type" value="Genomic_DNA"/>
</dbReference>
<keyword evidence="1" id="KW-0249">Electron transport</keyword>
<comment type="caution">
    <text evidence="3">The sequence shown here is derived from an EMBL/GenBank/DDBJ whole genome shotgun (WGS) entry which is preliminary data.</text>
</comment>
<dbReference type="InterPro" id="IPR033948">
    <property type="entry name" value="ETF_beta_N"/>
</dbReference>
<name>A0ABQ0MF25_9BACT</name>
<sequence>MSMLVVVCVKQVPDTTQVQIDPVTNTLIREGVPFIVNPYDTHAVEEGLRFKDRFGYKVVAISMGPPNAEATLRKALALGVDRAVLLSDRVFGGADTLATSNVLAAAIKKLGEEEEVGVVICGKQTIDGDTAQVGPGIATRLNLAQLTLVDRVDELEPAAKKIKVSRKLEGRHEHVEAPLPVLLTVVRELNRPRYPTVAMRLDSADAKVELWDNSVLGLDVNTIGLKGSPTWVSRIFSPERAKGEMLGDGARDPEGAAQLLIDKMLEKDLLAL</sequence>
<evidence type="ECO:0000313" key="3">
    <source>
        <dbReference type="EMBL" id="GAW65707.1"/>
    </source>
</evidence>
<dbReference type="Gene3D" id="3.40.50.620">
    <property type="entry name" value="HUPs"/>
    <property type="match status" value="1"/>
</dbReference>
<reference evidence="4" key="2">
    <citation type="submission" date="2017-05" db="EMBL/GenBank/DDBJ databases">
        <title>Draft genome sequence of Geobacter pelophilus, a iron(III)-reducing bacteria.</title>
        <authorList>
            <person name="Aoyagi T."/>
            <person name="Koike H."/>
            <person name="Morita T."/>
            <person name="Sato Y."/>
            <person name="Habe H."/>
            <person name="Hori T."/>
        </authorList>
    </citation>
    <scope>NUCLEOTIDE SEQUENCE [LARGE SCALE GENOMIC DNA]</scope>
    <source>
        <strain evidence="4">Drf2</strain>
    </source>
</reference>
<evidence type="ECO:0000259" key="2">
    <source>
        <dbReference type="SMART" id="SM00893"/>
    </source>
</evidence>
<dbReference type="CDD" id="cd01714">
    <property type="entry name" value="ETF_beta"/>
    <property type="match status" value="1"/>
</dbReference>
<dbReference type="Proteomes" id="UP000194153">
    <property type="component" value="Unassembled WGS sequence"/>
</dbReference>
<evidence type="ECO:0000313" key="4">
    <source>
        <dbReference type="Proteomes" id="UP000194153"/>
    </source>
</evidence>
<dbReference type="PIRSF" id="PIRSF000090">
    <property type="entry name" value="Beta-ETF"/>
    <property type="match status" value="1"/>
</dbReference>
<dbReference type="PANTHER" id="PTHR21294">
    <property type="entry name" value="ELECTRON TRANSFER FLAVOPROTEIN BETA-SUBUNIT"/>
    <property type="match status" value="1"/>
</dbReference>
<gene>
    <name evidence="3" type="ORF">GPEL0_01f0726</name>
</gene>
<reference evidence="3 4" key="1">
    <citation type="submission" date="2017-04" db="EMBL/GenBank/DDBJ databases">
        <authorList>
            <consortium name="Geobacter pelophilus Genome Sequencing"/>
            <person name="Aoyagi T."/>
            <person name="Koike H."/>
            <person name="Hori T."/>
        </authorList>
    </citation>
    <scope>NUCLEOTIDE SEQUENCE [LARGE SCALE GENOMIC DNA]</scope>
    <source>
        <strain evidence="3 4">Drf2</strain>
    </source>
</reference>
<evidence type="ECO:0000256" key="1">
    <source>
        <dbReference type="ARBA" id="ARBA00022982"/>
    </source>
</evidence>
<feature type="domain" description="Electron transfer flavoprotein alpha/beta-subunit N-terminal" evidence="2">
    <location>
        <begin position="24"/>
        <end position="220"/>
    </location>
</feature>
<dbReference type="SMART" id="SM00893">
    <property type="entry name" value="ETF"/>
    <property type="match status" value="1"/>
</dbReference>
<dbReference type="InterPro" id="IPR012255">
    <property type="entry name" value="ETF_b"/>
</dbReference>
<dbReference type="PANTHER" id="PTHR21294:SF17">
    <property type="entry name" value="PROTEIN FIXA"/>
    <property type="match status" value="1"/>
</dbReference>